<evidence type="ECO:0000313" key="5">
    <source>
        <dbReference type="Proteomes" id="UP000247792"/>
    </source>
</evidence>
<dbReference type="InterPro" id="IPR050832">
    <property type="entry name" value="Bact_Acetyltransf"/>
</dbReference>
<dbReference type="Gene3D" id="3.40.630.30">
    <property type="match status" value="1"/>
</dbReference>
<dbReference type="AlphaFoldDB" id="A0A318J1L7"/>
<dbReference type="EMBL" id="QJKB01000005">
    <property type="protein sequence ID" value="PXX42415.1"/>
    <property type="molecule type" value="Genomic_DNA"/>
</dbReference>
<accession>A0A318J1L7</accession>
<sequence>MHQFHIANVDPALPEAAALLDELCVRLAEITGSSGRSSFDAEDVRVPGALFVLARNADGKAVGCGAFRPMGEGVAEVKRMYAQVAGVGLAVLTHLEAAAKEYGYLRLRLETRLVNQRAVAFYEKHAYYRIPNFGKYVGKAEAVCFEKQLNHPENQS</sequence>
<dbReference type="SUPFAM" id="SSF55729">
    <property type="entry name" value="Acyl-CoA N-acyltransferases (Nat)"/>
    <property type="match status" value="1"/>
</dbReference>
<feature type="domain" description="N-acetyltransferase" evidence="3">
    <location>
        <begin position="7"/>
        <end position="150"/>
    </location>
</feature>
<organism evidence="4 5">
    <name type="scientific">Undibacterium pigrum</name>
    <dbReference type="NCBI Taxonomy" id="401470"/>
    <lineage>
        <taxon>Bacteria</taxon>
        <taxon>Pseudomonadati</taxon>
        <taxon>Pseudomonadota</taxon>
        <taxon>Betaproteobacteria</taxon>
        <taxon>Burkholderiales</taxon>
        <taxon>Oxalobacteraceae</taxon>
        <taxon>Undibacterium</taxon>
    </lineage>
</organism>
<reference evidence="4 5" key="1">
    <citation type="submission" date="2018-05" db="EMBL/GenBank/DDBJ databases">
        <title>Genomic Encyclopedia of Type Strains, Phase IV (KMG-IV): sequencing the most valuable type-strain genomes for metagenomic binning, comparative biology and taxonomic classification.</title>
        <authorList>
            <person name="Goeker M."/>
        </authorList>
    </citation>
    <scope>NUCLEOTIDE SEQUENCE [LARGE SCALE GENOMIC DNA]</scope>
    <source>
        <strain evidence="4 5">DSM 19792</strain>
    </source>
</reference>
<keyword evidence="2" id="KW-0012">Acyltransferase</keyword>
<dbReference type="PANTHER" id="PTHR43877:SF2">
    <property type="entry name" value="AMINOALKYLPHOSPHONATE N-ACETYLTRANSFERASE-RELATED"/>
    <property type="match status" value="1"/>
</dbReference>
<dbReference type="RefSeq" id="WP_110255974.1">
    <property type="nucleotide sequence ID" value="NZ_QJKB01000005.1"/>
</dbReference>
<dbReference type="Pfam" id="PF00583">
    <property type="entry name" value="Acetyltransf_1"/>
    <property type="match status" value="1"/>
</dbReference>
<evidence type="ECO:0000256" key="2">
    <source>
        <dbReference type="ARBA" id="ARBA00023315"/>
    </source>
</evidence>
<dbReference type="InterPro" id="IPR000182">
    <property type="entry name" value="GNAT_dom"/>
</dbReference>
<dbReference type="Proteomes" id="UP000247792">
    <property type="component" value="Unassembled WGS sequence"/>
</dbReference>
<keyword evidence="1 4" id="KW-0808">Transferase</keyword>
<evidence type="ECO:0000259" key="3">
    <source>
        <dbReference type="PROSITE" id="PS51186"/>
    </source>
</evidence>
<name>A0A318J1L7_9BURK</name>
<comment type="caution">
    <text evidence="4">The sequence shown here is derived from an EMBL/GenBank/DDBJ whole genome shotgun (WGS) entry which is preliminary data.</text>
</comment>
<dbReference type="OrthoDB" id="9803233at2"/>
<dbReference type="PANTHER" id="PTHR43877">
    <property type="entry name" value="AMINOALKYLPHOSPHONATE N-ACETYLTRANSFERASE-RELATED-RELATED"/>
    <property type="match status" value="1"/>
</dbReference>
<dbReference type="PROSITE" id="PS51186">
    <property type="entry name" value="GNAT"/>
    <property type="match status" value="1"/>
</dbReference>
<dbReference type="InterPro" id="IPR016181">
    <property type="entry name" value="Acyl_CoA_acyltransferase"/>
</dbReference>
<dbReference type="CDD" id="cd04301">
    <property type="entry name" value="NAT_SF"/>
    <property type="match status" value="1"/>
</dbReference>
<proteinExistence type="predicted"/>
<protein>
    <submittedName>
        <fullName evidence="4">Acetyltransferase (GNAT) family protein</fullName>
    </submittedName>
</protein>
<evidence type="ECO:0000256" key="1">
    <source>
        <dbReference type="ARBA" id="ARBA00022679"/>
    </source>
</evidence>
<evidence type="ECO:0000313" key="4">
    <source>
        <dbReference type="EMBL" id="PXX42415.1"/>
    </source>
</evidence>
<gene>
    <name evidence="4" type="ORF">DFR42_10573</name>
</gene>
<keyword evidence="5" id="KW-1185">Reference proteome</keyword>
<dbReference type="GO" id="GO:0016747">
    <property type="term" value="F:acyltransferase activity, transferring groups other than amino-acyl groups"/>
    <property type="evidence" value="ECO:0007669"/>
    <property type="project" value="InterPro"/>
</dbReference>